<sequence length="174" mass="19513">MKRNTVQSWQTSFITYRSQLSLLGVSAGGLGPWTSRRASRAPAPPAPPAPLPVLDTEPLGVDTGALNFITSSIFESESKDFEDADAFIGSHSYELSITSRRIQNGSDAWVSPTLQQKRFRRRRIGRKFKRYAYSKNSLSSSPSAVIRLQYSRVYAVERRTGNHPTLDRVRMSEC</sequence>
<dbReference type="AlphaFoldDB" id="A0A4C1U158"/>
<reference evidence="1 2" key="1">
    <citation type="journal article" date="2019" name="Commun. Biol.">
        <title>The bagworm genome reveals a unique fibroin gene that provides high tensile strength.</title>
        <authorList>
            <person name="Kono N."/>
            <person name="Nakamura H."/>
            <person name="Ohtoshi R."/>
            <person name="Tomita M."/>
            <person name="Numata K."/>
            <person name="Arakawa K."/>
        </authorList>
    </citation>
    <scope>NUCLEOTIDE SEQUENCE [LARGE SCALE GENOMIC DNA]</scope>
</reference>
<gene>
    <name evidence="1" type="ORF">EVAR_11317_1</name>
</gene>
<evidence type="ECO:0000313" key="1">
    <source>
        <dbReference type="EMBL" id="GBP19927.1"/>
    </source>
</evidence>
<dbReference type="EMBL" id="BGZK01000113">
    <property type="protein sequence ID" value="GBP19927.1"/>
    <property type="molecule type" value="Genomic_DNA"/>
</dbReference>
<name>A0A4C1U158_EUMVA</name>
<comment type="caution">
    <text evidence="1">The sequence shown here is derived from an EMBL/GenBank/DDBJ whole genome shotgun (WGS) entry which is preliminary data.</text>
</comment>
<protein>
    <submittedName>
        <fullName evidence="1">Uncharacterized protein</fullName>
    </submittedName>
</protein>
<dbReference type="Proteomes" id="UP000299102">
    <property type="component" value="Unassembled WGS sequence"/>
</dbReference>
<proteinExistence type="predicted"/>
<accession>A0A4C1U158</accession>
<evidence type="ECO:0000313" key="2">
    <source>
        <dbReference type="Proteomes" id="UP000299102"/>
    </source>
</evidence>
<keyword evidence="2" id="KW-1185">Reference proteome</keyword>
<organism evidence="1 2">
    <name type="scientific">Eumeta variegata</name>
    <name type="common">Bagworm moth</name>
    <name type="synonym">Eumeta japonica</name>
    <dbReference type="NCBI Taxonomy" id="151549"/>
    <lineage>
        <taxon>Eukaryota</taxon>
        <taxon>Metazoa</taxon>
        <taxon>Ecdysozoa</taxon>
        <taxon>Arthropoda</taxon>
        <taxon>Hexapoda</taxon>
        <taxon>Insecta</taxon>
        <taxon>Pterygota</taxon>
        <taxon>Neoptera</taxon>
        <taxon>Endopterygota</taxon>
        <taxon>Lepidoptera</taxon>
        <taxon>Glossata</taxon>
        <taxon>Ditrysia</taxon>
        <taxon>Tineoidea</taxon>
        <taxon>Psychidae</taxon>
        <taxon>Oiketicinae</taxon>
        <taxon>Eumeta</taxon>
    </lineage>
</organism>